<evidence type="ECO:0000313" key="2">
    <source>
        <dbReference type="Proteomes" id="UP000246483"/>
    </source>
</evidence>
<evidence type="ECO:0000313" key="1">
    <source>
        <dbReference type="EMBL" id="PWW43747.1"/>
    </source>
</evidence>
<dbReference type="InterPro" id="IPR005628">
    <property type="entry name" value="GspK"/>
</dbReference>
<dbReference type="GO" id="GO:0009306">
    <property type="term" value="P:protein secretion"/>
    <property type="evidence" value="ECO:0007669"/>
    <property type="project" value="InterPro"/>
</dbReference>
<dbReference type="InterPro" id="IPR010994">
    <property type="entry name" value="RuvA_2-like"/>
</dbReference>
<dbReference type="OrthoDB" id="9180919at2"/>
<dbReference type="AlphaFoldDB" id="A0A317RAG1"/>
<dbReference type="SUPFAM" id="SSF47781">
    <property type="entry name" value="RuvA domain 2-like"/>
    <property type="match status" value="1"/>
</dbReference>
<sequence length="279" mass="29048">MSCRQRGLALVAVLWLVAALSLMATAMTQSVRSEARTTARTRDLVVASALGESAMQLALQSLVVSGKRPDRLVRDEVPYAGTLVAVQAAPLNGYIDINRAPVELLAQMLQTAAGLPPDRAGPLAHAIVEHRTTAGPSGRPDTFEAPEDLLRVPGLEYPVYAGIAPLVTAGLGGSGGVNPLAAPPQVLRVLAAGNDAAVAHFLAGREADQVGLDQSAFNAAWLDSGGSEGVELVARVPLADGGAVRVVRRYFLGARGTDGLPWRVFHAENFFEPPAVSGP</sequence>
<dbReference type="EMBL" id="QGUB01000009">
    <property type="protein sequence ID" value="PWW43747.1"/>
    <property type="molecule type" value="Genomic_DNA"/>
</dbReference>
<comment type="caution">
    <text evidence="1">The sequence shown here is derived from an EMBL/GenBank/DDBJ whole genome shotgun (WGS) entry which is preliminary data.</text>
</comment>
<dbReference type="PANTHER" id="PTHR38831">
    <property type="entry name" value="TYPE II SECRETION SYSTEM PROTEIN K"/>
    <property type="match status" value="1"/>
</dbReference>
<proteinExistence type="predicted"/>
<organism evidence="1 2">
    <name type="scientific">Melaminivora alkalimesophila</name>
    <dbReference type="NCBI Taxonomy" id="1165852"/>
    <lineage>
        <taxon>Bacteria</taxon>
        <taxon>Pseudomonadati</taxon>
        <taxon>Pseudomonadota</taxon>
        <taxon>Betaproteobacteria</taxon>
        <taxon>Burkholderiales</taxon>
        <taxon>Comamonadaceae</taxon>
        <taxon>Melaminivora</taxon>
    </lineage>
</organism>
<dbReference type="RefSeq" id="WP_110012471.1">
    <property type="nucleotide sequence ID" value="NZ_QGUB01000009.1"/>
</dbReference>
<dbReference type="Proteomes" id="UP000246483">
    <property type="component" value="Unassembled WGS sequence"/>
</dbReference>
<keyword evidence="2" id="KW-1185">Reference proteome</keyword>
<gene>
    <name evidence="1" type="ORF">DFR36_10999</name>
</gene>
<dbReference type="PANTHER" id="PTHR38831:SF2">
    <property type="entry name" value="TYPE II SECRETION SYSTEM PROTEIN K"/>
    <property type="match status" value="1"/>
</dbReference>
<accession>A0A317RAG1</accession>
<name>A0A317RAG1_9BURK</name>
<protein>
    <submittedName>
        <fullName evidence="1">General secretion pathway protein K</fullName>
    </submittedName>
</protein>
<reference evidence="1 2" key="1">
    <citation type="submission" date="2018-05" db="EMBL/GenBank/DDBJ databases">
        <title>Genomic Encyclopedia of Type Strains, Phase IV (KMG-IV): sequencing the most valuable type-strain genomes for metagenomic binning, comparative biology and taxonomic classification.</title>
        <authorList>
            <person name="Goeker M."/>
        </authorList>
    </citation>
    <scope>NUCLEOTIDE SEQUENCE [LARGE SCALE GENOMIC DNA]</scope>
    <source>
        <strain evidence="1 2">DSM 26006</strain>
    </source>
</reference>
<dbReference type="GO" id="GO:0016020">
    <property type="term" value="C:membrane"/>
    <property type="evidence" value="ECO:0007669"/>
    <property type="project" value="InterPro"/>
</dbReference>